<keyword evidence="3 7" id="KW-1133">Transmembrane helix</keyword>
<reference evidence="8 9" key="1">
    <citation type="journal article" date="2014" name="BMC Genomics">
        <title>Genome and secretome analysis of the hemibiotrophic fungal pathogen, Moniliophthora roreri, which causes frosty pod rot disease of cacao: mechanisms of the biotrophic and necrotrophic phases.</title>
        <authorList>
            <person name="Meinhardt L.W."/>
            <person name="Costa G.G.L."/>
            <person name="Thomazella D.P.T."/>
            <person name="Teixeira P.J.P.L."/>
            <person name="Carazzolle M.F."/>
            <person name="Schuster S.C."/>
            <person name="Carlson J.E."/>
            <person name="Guiltinan M.J."/>
            <person name="Mieczkowski P."/>
            <person name="Farmer A."/>
            <person name="Ramaraj T."/>
            <person name="Crozier J."/>
            <person name="Davis R.E."/>
            <person name="Shao J."/>
            <person name="Melnick R.L."/>
            <person name="Pereira G.A.G."/>
            <person name="Bailey B.A."/>
        </authorList>
    </citation>
    <scope>NUCLEOTIDE SEQUENCE [LARGE SCALE GENOMIC DNA]</scope>
    <source>
        <strain evidence="8 9">MCA 2997</strain>
    </source>
</reference>
<dbReference type="InterPro" id="IPR006603">
    <property type="entry name" value="PQ-loop_rpt"/>
</dbReference>
<dbReference type="InterPro" id="IPR051415">
    <property type="entry name" value="LAAT-1"/>
</dbReference>
<feature type="transmembrane region" description="Helical" evidence="7">
    <location>
        <begin position="200"/>
        <end position="222"/>
    </location>
</feature>
<dbReference type="GO" id="GO:0015174">
    <property type="term" value="F:basic amino acid transmembrane transporter activity"/>
    <property type="evidence" value="ECO:0007669"/>
    <property type="project" value="UniProtKB-ARBA"/>
</dbReference>
<feature type="transmembrane region" description="Helical" evidence="7">
    <location>
        <begin position="234"/>
        <end position="257"/>
    </location>
</feature>
<feature type="transmembrane region" description="Helical" evidence="7">
    <location>
        <begin position="68"/>
        <end position="89"/>
    </location>
</feature>
<dbReference type="Proteomes" id="UP000017559">
    <property type="component" value="Unassembled WGS sequence"/>
</dbReference>
<feature type="transmembrane region" description="Helical" evidence="7">
    <location>
        <begin position="41"/>
        <end position="62"/>
    </location>
</feature>
<evidence type="ECO:0000256" key="5">
    <source>
        <dbReference type="ARBA" id="ARBA00038039"/>
    </source>
</evidence>
<evidence type="ECO:0000256" key="1">
    <source>
        <dbReference type="ARBA" id="ARBA00004141"/>
    </source>
</evidence>
<dbReference type="OrthoDB" id="8048523at2759"/>
<comment type="subcellular location">
    <subcellularLocation>
        <location evidence="1">Membrane</location>
        <topology evidence="1">Multi-pass membrane protein</topology>
    </subcellularLocation>
</comment>
<sequence length="272" mass="30843">MLPSNDTLSNILGWVSIACWIVVYSPQLYENYVLQSGEGLSVLFVLIWLVGDLCNLSGAILAHLLPTVIILALYYSLCDLLLLVQIYYYRWKGSKSPRSSPQERVEERVPLLSEERVSPNTESGTKILLRYTGCLIFVFVVGVIAWWISSFMNQHPPAPPRDRSKSLTWTIQILGWTSAVLFLGARIPQIMKNFQTRCEGLTPALFFFAMFGNITYAFSICVKSMDKSYLITNASWLAGSALTVFLDAIVLLQIFYYRSHPLEDSRHTPRPE</sequence>
<protein>
    <submittedName>
        <fullName evidence="8">Ybr147w-like protein</fullName>
    </submittedName>
</protein>
<evidence type="ECO:0000256" key="7">
    <source>
        <dbReference type="SAM" id="Phobius"/>
    </source>
</evidence>
<dbReference type="EMBL" id="AWSO01000440">
    <property type="protein sequence ID" value="ESK90447.1"/>
    <property type="molecule type" value="Genomic_DNA"/>
</dbReference>
<dbReference type="HOGENOM" id="CLU_019699_1_0_1"/>
<accession>V2X9M0</accession>
<evidence type="ECO:0000256" key="2">
    <source>
        <dbReference type="ARBA" id="ARBA00022692"/>
    </source>
</evidence>
<feature type="transmembrane region" description="Helical" evidence="7">
    <location>
        <begin position="12"/>
        <end position="29"/>
    </location>
</feature>
<dbReference type="Pfam" id="PF04193">
    <property type="entry name" value="PQ-loop"/>
    <property type="match status" value="2"/>
</dbReference>
<dbReference type="PANTHER" id="PTHR16201">
    <property type="entry name" value="SEVEN TRANSMEMBRANE PROTEIN 1-RELATED"/>
    <property type="match status" value="1"/>
</dbReference>
<keyword evidence="9" id="KW-1185">Reference proteome</keyword>
<evidence type="ECO:0000313" key="9">
    <source>
        <dbReference type="Proteomes" id="UP000017559"/>
    </source>
</evidence>
<feature type="transmembrane region" description="Helical" evidence="7">
    <location>
        <begin position="169"/>
        <end position="188"/>
    </location>
</feature>
<evidence type="ECO:0000256" key="3">
    <source>
        <dbReference type="ARBA" id="ARBA00022989"/>
    </source>
</evidence>
<keyword evidence="4 7" id="KW-0472">Membrane</keyword>
<evidence type="ECO:0000256" key="6">
    <source>
        <dbReference type="ARBA" id="ARBA00050768"/>
    </source>
</evidence>
<proteinExistence type="inferred from homology"/>
<dbReference type="PANTHER" id="PTHR16201:SF44">
    <property type="entry name" value="SEVEN TRANSMEMBRANE PROTEIN 1"/>
    <property type="match status" value="1"/>
</dbReference>
<comment type="caution">
    <text evidence="8">The sequence shown here is derived from an EMBL/GenBank/DDBJ whole genome shotgun (WGS) entry which is preliminary data.</text>
</comment>
<dbReference type="FunFam" id="1.20.1280.290:FF:000009">
    <property type="entry name" value="PQ loop repeat family protein"/>
    <property type="match status" value="1"/>
</dbReference>
<dbReference type="SMART" id="SM00679">
    <property type="entry name" value="CTNS"/>
    <property type="match status" value="2"/>
</dbReference>
<comment type="catalytic activity">
    <reaction evidence="6">
        <text>L-histidine(out) + L-arginine(in) = L-histidine(in) + L-arginine(out)</text>
        <dbReference type="Rhea" id="RHEA:71063"/>
        <dbReference type="ChEBI" id="CHEBI:32682"/>
        <dbReference type="ChEBI" id="CHEBI:57595"/>
    </reaction>
</comment>
<dbReference type="Gene3D" id="1.20.1280.290">
    <property type="match status" value="2"/>
</dbReference>
<feature type="transmembrane region" description="Helical" evidence="7">
    <location>
        <begin position="128"/>
        <end position="149"/>
    </location>
</feature>
<organism evidence="8 9">
    <name type="scientific">Moniliophthora roreri (strain MCA 2997)</name>
    <name type="common">Cocoa frosty pod rot fungus</name>
    <name type="synonym">Crinipellis roreri</name>
    <dbReference type="NCBI Taxonomy" id="1381753"/>
    <lineage>
        <taxon>Eukaryota</taxon>
        <taxon>Fungi</taxon>
        <taxon>Dikarya</taxon>
        <taxon>Basidiomycota</taxon>
        <taxon>Agaricomycotina</taxon>
        <taxon>Agaricomycetes</taxon>
        <taxon>Agaricomycetidae</taxon>
        <taxon>Agaricales</taxon>
        <taxon>Marasmiineae</taxon>
        <taxon>Marasmiaceae</taxon>
        <taxon>Moniliophthora</taxon>
    </lineage>
</organism>
<dbReference type="GO" id="GO:0034486">
    <property type="term" value="P:vacuolar transmembrane transport"/>
    <property type="evidence" value="ECO:0007669"/>
    <property type="project" value="UniProtKB-ARBA"/>
</dbReference>
<dbReference type="GO" id="GO:0098852">
    <property type="term" value="C:lytic vacuole membrane"/>
    <property type="evidence" value="ECO:0007669"/>
    <property type="project" value="UniProtKB-ARBA"/>
</dbReference>
<evidence type="ECO:0000256" key="4">
    <source>
        <dbReference type="ARBA" id="ARBA00023136"/>
    </source>
</evidence>
<comment type="similarity">
    <text evidence="5">Belongs to the laat-1 family.</text>
</comment>
<dbReference type="STRING" id="1381753.V2X9M0"/>
<name>V2X9M0_MONRO</name>
<keyword evidence="2 7" id="KW-0812">Transmembrane</keyword>
<dbReference type="AlphaFoldDB" id="V2X9M0"/>
<gene>
    <name evidence="8" type="ORF">Moror_13616</name>
</gene>
<dbReference type="KEGG" id="mrr:Moror_13616"/>
<dbReference type="FunFam" id="1.20.1280.290:FF:000012">
    <property type="entry name" value="Vacuolar membrane PQ loop repeat protein"/>
    <property type="match status" value="1"/>
</dbReference>
<evidence type="ECO:0000313" key="8">
    <source>
        <dbReference type="EMBL" id="ESK90447.1"/>
    </source>
</evidence>